<reference evidence="3 4" key="1">
    <citation type="submission" date="2017-09" db="EMBL/GenBank/DDBJ databases">
        <authorList>
            <person name="Ehlers B."/>
            <person name="Leendertz F.H."/>
        </authorList>
    </citation>
    <scope>NUCLEOTIDE SEQUENCE [LARGE SCALE GENOMIC DNA]</scope>
    <source>
        <strain evidence="3 4">DSM 18289</strain>
    </source>
</reference>
<keyword evidence="1" id="KW-0472">Membrane</keyword>
<keyword evidence="4" id="KW-1185">Reference proteome</keyword>
<dbReference type="OrthoDB" id="1523598at2"/>
<keyword evidence="1" id="KW-1133">Transmembrane helix</keyword>
<dbReference type="AlphaFoldDB" id="A0A285PJ70"/>
<dbReference type="EMBL" id="OBEL01000007">
    <property type="protein sequence ID" value="SNZ21317.1"/>
    <property type="molecule type" value="Genomic_DNA"/>
</dbReference>
<dbReference type="Proteomes" id="UP000219439">
    <property type="component" value="Unassembled WGS sequence"/>
</dbReference>
<evidence type="ECO:0000256" key="1">
    <source>
        <dbReference type="SAM" id="Phobius"/>
    </source>
</evidence>
<feature type="transmembrane region" description="Helical" evidence="1">
    <location>
        <begin position="271"/>
        <end position="294"/>
    </location>
</feature>
<sequence>MLGKGAAKALEPDDFENLARQLSCHPANLEAIAKVESRGFGWFKDGRIKILFEKHIFYRQLRGKKNKTKLNKAIRLGLARRRFISPSRGGYKDQRNSKARYELLQMAMDIDPTAALKSISMGTYQIMGFNYEVCGFKSVHHMWQDFLVGEKAQLIAFANFLKNKQLVRAIREGDFSLVEARYNGGGLKGRYARKMEQHANQLASGKWANWQENSLEITDHPLDHEQAQNAKPLAKSRTLKGSGVGFVGGGAICTQNIQQAVDQLQKGADHLSSGTIIGITIGIIILIGTAWALYSRWDDAGRPSPTEIFA</sequence>
<keyword evidence="1" id="KW-0812">Transmembrane</keyword>
<name>A0A285PJ70_9HYPH</name>
<evidence type="ECO:0000313" key="3">
    <source>
        <dbReference type="EMBL" id="SNZ21317.1"/>
    </source>
</evidence>
<dbReference type="InterPro" id="IPR024408">
    <property type="entry name" value="Muramidase"/>
</dbReference>
<organism evidence="3 4">
    <name type="scientific">Cohaesibacter gelatinilyticus</name>
    <dbReference type="NCBI Taxonomy" id="372072"/>
    <lineage>
        <taxon>Bacteria</taxon>
        <taxon>Pseudomonadati</taxon>
        <taxon>Pseudomonadota</taxon>
        <taxon>Alphaproteobacteria</taxon>
        <taxon>Hyphomicrobiales</taxon>
        <taxon>Cohaesibacteraceae</taxon>
    </lineage>
</organism>
<feature type="domain" description="N-acetylmuramidase" evidence="2">
    <location>
        <begin position="26"/>
        <end position="201"/>
    </location>
</feature>
<gene>
    <name evidence="3" type="ORF">SAMN06265368_4434</name>
</gene>
<evidence type="ECO:0000313" key="4">
    <source>
        <dbReference type="Proteomes" id="UP000219439"/>
    </source>
</evidence>
<evidence type="ECO:0000259" key="2">
    <source>
        <dbReference type="Pfam" id="PF11860"/>
    </source>
</evidence>
<protein>
    <recommendedName>
        <fullName evidence="2">N-acetylmuramidase domain-containing protein</fullName>
    </recommendedName>
</protein>
<dbReference type="Pfam" id="PF11860">
    <property type="entry name" value="Muramidase"/>
    <property type="match status" value="1"/>
</dbReference>
<proteinExistence type="predicted"/>
<dbReference type="RefSeq" id="WP_097155689.1">
    <property type="nucleotide sequence ID" value="NZ_OBEL01000007.1"/>
</dbReference>
<accession>A0A285PJ70</accession>